<comment type="caution">
    <text evidence="1">The sequence shown here is derived from an EMBL/GenBank/DDBJ whole genome shotgun (WGS) entry which is preliminary data.</text>
</comment>
<accession>A0ACB7XBK4</accession>
<name>A0ACB7XBK4_9ERIC</name>
<dbReference type="Proteomes" id="UP000828048">
    <property type="component" value="Chromosome 6"/>
</dbReference>
<gene>
    <name evidence="1" type="ORF">Vadar_022521</name>
</gene>
<evidence type="ECO:0000313" key="2">
    <source>
        <dbReference type="Proteomes" id="UP000828048"/>
    </source>
</evidence>
<protein>
    <submittedName>
        <fullName evidence="1">Uncharacterized protein</fullName>
    </submittedName>
</protein>
<proteinExistence type="predicted"/>
<reference evidence="1 2" key="1">
    <citation type="journal article" date="2021" name="Hortic Res">
        <title>High-quality reference genome and annotation aids understanding of berry development for evergreen blueberry (Vaccinium darrowii).</title>
        <authorList>
            <person name="Yu J."/>
            <person name="Hulse-Kemp A.M."/>
            <person name="Babiker E."/>
            <person name="Staton M."/>
        </authorList>
    </citation>
    <scope>NUCLEOTIDE SEQUENCE [LARGE SCALE GENOMIC DNA]</scope>
    <source>
        <strain evidence="2">cv. NJ 8807/NJ 8810</strain>
        <tissue evidence="1">Young leaf</tissue>
    </source>
</reference>
<keyword evidence="2" id="KW-1185">Reference proteome</keyword>
<organism evidence="1 2">
    <name type="scientific">Vaccinium darrowii</name>
    <dbReference type="NCBI Taxonomy" id="229202"/>
    <lineage>
        <taxon>Eukaryota</taxon>
        <taxon>Viridiplantae</taxon>
        <taxon>Streptophyta</taxon>
        <taxon>Embryophyta</taxon>
        <taxon>Tracheophyta</taxon>
        <taxon>Spermatophyta</taxon>
        <taxon>Magnoliopsida</taxon>
        <taxon>eudicotyledons</taxon>
        <taxon>Gunneridae</taxon>
        <taxon>Pentapetalae</taxon>
        <taxon>asterids</taxon>
        <taxon>Ericales</taxon>
        <taxon>Ericaceae</taxon>
        <taxon>Vaccinioideae</taxon>
        <taxon>Vaccinieae</taxon>
        <taxon>Vaccinium</taxon>
    </lineage>
</organism>
<evidence type="ECO:0000313" key="1">
    <source>
        <dbReference type="EMBL" id="KAH7838142.1"/>
    </source>
</evidence>
<sequence>MLSVQPISRRCSYFSCFIGLFTVAFAGDPYVFFDWTVSYKTVSPLGVKQKVIAIEGQFPGPILNVTTNWNVVVNVKNNLKEPFLLTWNGIQQRKNSWQDGVSGTNCPIPAGWNWTYQFQVKDQIGSFFYFPSQNFQRAAGGYGGIIINNRDVIAVPFGTPDGDITLLISDWYIKSHDELRKDVDNGIDLGAPDGVLFNGLGPYRYDETLVPNGIFYETINVEPGKTYRFRVHNVGISTSLNFRIQNHNLLLVETEGSYTVQQNYANMDIHVGQSYSFLVTMDQNATSDYYIVASSRFVNSTALTRATGVAILHYSNSQGPASGPLPDPPNDFDSYFSMNQARSIRWNVSAGAARPNPQGSFKYGDITVTEVFVILNRPAELIDGKWRTTLNGISYLAPSTPPKLAEQFNILGVYKLDFPNRLMNRPPKVDTSIINGTYKGFFEIIFQNNDSSVQSYHMNGYAFFVVGMDFGVWTENSRAIYNKWDGVARSTTQVFPGAWTAILVYLDNAGMWNLRAQNLDSWYLGQEVYVSVVNPELKGDTEVPLPENTIYCGLLSSLQKDQGQRFRFSGAQSALKPSRTVLVTLFIAMLGAFIRKKRHPIFQSKKSQENPVCRPVHRLLSRSELSKATPTGVEKSQGSCLAFPPLFSPEETRAAMSDEQFSLQIKASKTQSVPEGALVSQIPGFNGSFPSKHYSGYVTIDEAHGKKLFYYFVLSERDPSNDPVVLWLNGGPGCSSFDGFVYEHGPFNFEMGKTKGSLPKLHLNPYSWSKVSNIIYLDSPAGVGFSYSAYESDYVTGDLKTASDSQNFLLKWFELYPEFLSNPFFVSGESYAGIYVPTLAHEVVKGIDAGIKPILNFKGYMVGNGDTDEEFDSNGVVTFAHGMGLISDELFEEVTAECHGNFFNPASDNCENKLEKVYRNIAGLNVYNILEPCYHGTISQNTIIGNPKLPSTFRKLGKTERPLPVRKRIQDLPCIDDEVATFWLNTESVRKAIHAEQESVCGRWDLCTDRILFNHDSGSMIKYHKNLTSPGYRALIYSGDHDMGVPYTGTEAWTRSLGYKVVDEWRPWTSNGQVAGYLQGYDNNLTFLTIKGCGHTVPEYKPRESLDFYSPFSKDGGDGSIAVVMRNWDGNPAGGLAKSVKISSPLQGELLAIREACLMISALVPEGALITQIPGFNGTFPSEHYSGYVTIDEANGKKLFYYFVLSERNHSTDPVVLWLNGGPGCSSFDGFVYEHGPFNFETGNTKGSLPKLHLNPYSWSKVSNIIYLDSPAGVGFSFSGNESDYFTGDLQTASDSHKFLLKWFELYPEFLSNPFLISGESYAGIYVPTLAHEVVKGIDAGVKPILNFKGYMVGNGVTDDEFDGNALVPFAHGMGLISDELFEEATAECHGNFYNTASDTCEDKLEKVERVVAGLNIYNILEPCYHGTAAVDTIIGGTKLPSSFRKLGETERPHPVRKRMFGRAWPYKAPVRDGIVPTWPQILNSEEVPCFDDEVATVWLNTELVRKAIHAEQESVCGRWDLCTDRIIFIHDSGSMIKYHKNLTSRGYRALIYSGDHDMCVPYTGSEAWTRSVGYKVVDEWRPWISNGQVAGYLQGYDNNLTFLTVKGSGHTVPEYKPREALDFYSRWLEGKTI</sequence>
<dbReference type="EMBL" id="CM037156">
    <property type="protein sequence ID" value="KAH7838142.1"/>
    <property type="molecule type" value="Genomic_DNA"/>
</dbReference>